<keyword evidence="3" id="KW-0472">Membrane</keyword>
<keyword evidence="3" id="KW-1133">Transmembrane helix</keyword>
<dbReference type="Pfam" id="PF13490">
    <property type="entry name" value="zf-HC2"/>
    <property type="match status" value="1"/>
</dbReference>
<sequence>MTCFDVENAMTDYVLGGLDEDRAALVTEHIQRCPSCCAWYQDVLASSKFLEQETFDPVIDITANVMSRIAEIDSPKTIIIPVTKHSTQRRWRQMMVAHYAIAASLTLMVFGLDGFQRMDARVLTWTGMLSHGLQGLMAWATHM</sequence>
<accession>A0ABY6YZL6</accession>
<reference evidence="5" key="1">
    <citation type="submission" date="2022-08" db="EMBL/GenBank/DDBJ databases">
        <title>Alicyclobacillus dauci DSM2870, complete genome.</title>
        <authorList>
            <person name="Wang Q."/>
            <person name="Cai R."/>
            <person name="Wang Z."/>
        </authorList>
    </citation>
    <scope>NUCLEOTIDE SEQUENCE</scope>
    <source>
        <strain evidence="5">DSM 28700</strain>
    </source>
</reference>
<keyword evidence="3" id="KW-0812">Transmembrane</keyword>
<keyword evidence="6" id="KW-1185">Reference proteome</keyword>
<dbReference type="EMBL" id="CP104064">
    <property type="protein sequence ID" value="WAH35904.1"/>
    <property type="molecule type" value="Genomic_DNA"/>
</dbReference>
<dbReference type="Proteomes" id="UP001164803">
    <property type="component" value="Chromosome"/>
</dbReference>
<organism evidence="5 6">
    <name type="scientific">Alicyclobacillus dauci</name>
    <dbReference type="NCBI Taxonomy" id="1475485"/>
    <lineage>
        <taxon>Bacteria</taxon>
        <taxon>Bacillati</taxon>
        <taxon>Bacillota</taxon>
        <taxon>Bacilli</taxon>
        <taxon>Bacillales</taxon>
        <taxon>Alicyclobacillaceae</taxon>
        <taxon>Alicyclobacillus</taxon>
    </lineage>
</organism>
<evidence type="ECO:0000259" key="4">
    <source>
        <dbReference type="Pfam" id="PF13490"/>
    </source>
</evidence>
<dbReference type="InterPro" id="IPR041916">
    <property type="entry name" value="Anti_sigma_zinc_sf"/>
</dbReference>
<gene>
    <name evidence="5" type="ORF">NZD86_16760</name>
</gene>
<evidence type="ECO:0000313" key="6">
    <source>
        <dbReference type="Proteomes" id="UP001164803"/>
    </source>
</evidence>
<feature type="domain" description="Putative zinc-finger" evidence="4">
    <location>
        <begin position="3"/>
        <end position="36"/>
    </location>
</feature>
<dbReference type="InterPro" id="IPR027383">
    <property type="entry name" value="Znf_put"/>
</dbReference>
<evidence type="ECO:0000256" key="1">
    <source>
        <dbReference type="ARBA" id="ARBA00024353"/>
    </source>
</evidence>
<evidence type="ECO:0000313" key="5">
    <source>
        <dbReference type="EMBL" id="WAH35904.1"/>
    </source>
</evidence>
<comment type="similarity">
    <text evidence="1">Belongs to the zinc-associated anti-sigma factor (ZAS) superfamily. Anti-sigma-W factor family.</text>
</comment>
<protein>
    <recommendedName>
        <fullName evidence="2">Anti-sigma-W factor RsiW</fullName>
    </recommendedName>
</protein>
<name>A0ABY6YZL6_9BACL</name>
<evidence type="ECO:0000256" key="2">
    <source>
        <dbReference type="ARBA" id="ARBA00024438"/>
    </source>
</evidence>
<evidence type="ECO:0000256" key="3">
    <source>
        <dbReference type="SAM" id="Phobius"/>
    </source>
</evidence>
<dbReference type="Gene3D" id="1.10.10.1320">
    <property type="entry name" value="Anti-sigma factor, zinc-finger domain"/>
    <property type="match status" value="1"/>
</dbReference>
<dbReference type="RefSeq" id="WP_268043194.1">
    <property type="nucleotide sequence ID" value="NZ_CP104064.1"/>
</dbReference>
<feature type="transmembrane region" description="Helical" evidence="3">
    <location>
        <begin position="96"/>
        <end position="116"/>
    </location>
</feature>
<proteinExistence type="inferred from homology"/>